<feature type="region of interest" description="Disordered" evidence="1">
    <location>
        <begin position="15"/>
        <end position="65"/>
    </location>
</feature>
<sequence>MLDLLLTDARTAHHGRSARFCHHGVPQPAPAPPPRGSPGARPCPGNQHVTAKHEPVKEPPMKPASLPLTPAVYRAAAAHADLHPDDSYWDGLTNTIATLQPAHARARATDTYVHGWVHDLGTAVTAVLRPRAELQDDDHVEAAAAHPAPQAPSH</sequence>
<dbReference type="EMBL" id="JAANNT010000020">
    <property type="protein sequence ID" value="NUV30805.1"/>
    <property type="molecule type" value="Genomic_DNA"/>
</dbReference>
<proteinExistence type="predicted"/>
<accession>A0A7Y6CBZ6</accession>
<protein>
    <submittedName>
        <fullName evidence="2">Uncharacterized protein</fullName>
    </submittedName>
</protein>
<dbReference type="Proteomes" id="UP000540128">
    <property type="component" value="Unassembled WGS sequence"/>
</dbReference>
<dbReference type="AlphaFoldDB" id="A0A7Y6CBZ6"/>
<organism evidence="2 3">
    <name type="scientific">Streptomyces odorifer</name>
    <dbReference type="NCBI Taxonomy" id="53450"/>
    <lineage>
        <taxon>Bacteria</taxon>
        <taxon>Bacillati</taxon>
        <taxon>Actinomycetota</taxon>
        <taxon>Actinomycetes</taxon>
        <taxon>Kitasatosporales</taxon>
        <taxon>Streptomycetaceae</taxon>
        <taxon>Streptomyces</taxon>
        <taxon>Streptomyces albidoflavus group</taxon>
    </lineage>
</organism>
<feature type="compositionally biased region" description="Pro residues" evidence="1">
    <location>
        <begin position="27"/>
        <end position="36"/>
    </location>
</feature>
<reference evidence="2 3" key="1">
    <citation type="submission" date="2020-03" db="EMBL/GenBank/DDBJ databases">
        <title>Complete genome sequence of sixteen Streptomyces strains facilitates identification of candidate genes involved in plant growth-promotion in grain legumes and cereals.</title>
        <authorList>
            <person name="Gopalakrishnan S."/>
            <person name="Thakur V."/>
            <person name="Saxena R."/>
            <person name="Vadlamudi S."/>
            <person name="Purohit S."/>
            <person name="Kumar V."/>
            <person name="Rathore A."/>
            <person name="Chitikineni A."/>
            <person name="Varshney R.K."/>
        </authorList>
    </citation>
    <scope>NUCLEOTIDE SEQUENCE [LARGE SCALE GENOMIC DNA]</scope>
    <source>
        <strain evidence="2 3">KAI-180</strain>
    </source>
</reference>
<evidence type="ECO:0000313" key="2">
    <source>
        <dbReference type="EMBL" id="NUV30805.1"/>
    </source>
</evidence>
<evidence type="ECO:0000313" key="3">
    <source>
        <dbReference type="Proteomes" id="UP000540128"/>
    </source>
</evidence>
<comment type="caution">
    <text evidence="2">The sequence shown here is derived from an EMBL/GenBank/DDBJ whole genome shotgun (WGS) entry which is preliminary data.</text>
</comment>
<name>A0A7Y6CBZ6_9ACTN</name>
<keyword evidence="3" id="KW-1185">Reference proteome</keyword>
<feature type="compositionally biased region" description="Basic and acidic residues" evidence="1">
    <location>
        <begin position="51"/>
        <end position="60"/>
    </location>
</feature>
<evidence type="ECO:0000256" key="1">
    <source>
        <dbReference type="SAM" id="MobiDB-lite"/>
    </source>
</evidence>
<gene>
    <name evidence="2" type="ORF">G6W59_21265</name>
</gene>